<dbReference type="Proteomes" id="UP000320762">
    <property type="component" value="Unassembled WGS sequence"/>
</dbReference>
<gene>
    <name evidence="3" type="ORF">BD626DRAFT_546699</name>
</gene>
<evidence type="ECO:0000313" key="3">
    <source>
        <dbReference type="EMBL" id="TRM66425.1"/>
    </source>
</evidence>
<keyword evidence="1" id="KW-0175">Coiled coil</keyword>
<feature type="region of interest" description="Disordered" evidence="2">
    <location>
        <begin position="59"/>
        <end position="202"/>
    </location>
</feature>
<feature type="compositionally biased region" description="Polar residues" evidence="2">
    <location>
        <begin position="219"/>
        <end position="229"/>
    </location>
</feature>
<dbReference type="AlphaFoldDB" id="A0A550CNQ7"/>
<feature type="compositionally biased region" description="Polar residues" evidence="2">
    <location>
        <begin position="584"/>
        <end position="601"/>
    </location>
</feature>
<dbReference type="STRING" id="97359.A0A550CNQ7"/>
<feature type="region of interest" description="Disordered" evidence="2">
    <location>
        <begin position="438"/>
        <end position="626"/>
    </location>
</feature>
<dbReference type="OrthoDB" id="2565072at2759"/>
<feature type="coiled-coil region" evidence="1">
    <location>
        <begin position="724"/>
        <end position="754"/>
    </location>
</feature>
<feature type="compositionally biased region" description="Low complexity" evidence="2">
    <location>
        <begin position="491"/>
        <end position="502"/>
    </location>
</feature>
<organism evidence="3 4">
    <name type="scientific">Schizophyllum amplum</name>
    <dbReference type="NCBI Taxonomy" id="97359"/>
    <lineage>
        <taxon>Eukaryota</taxon>
        <taxon>Fungi</taxon>
        <taxon>Dikarya</taxon>
        <taxon>Basidiomycota</taxon>
        <taxon>Agaricomycotina</taxon>
        <taxon>Agaricomycetes</taxon>
        <taxon>Agaricomycetidae</taxon>
        <taxon>Agaricales</taxon>
        <taxon>Schizophyllaceae</taxon>
        <taxon>Schizophyllum</taxon>
    </lineage>
</organism>
<reference evidence="3 4" key="1">
    <citation type="journal article" date="2019" name="New Phytol.">
        <title>Comparative genomics reveals unique wood-decay strategies and fruiting body development in the Schizophyllaceae.</title>
        <authorList>
            <person name="Almasi E."/>
            <person name="Sahu N."/>
            <person name="Krizsan K."/>
            <person name="Balint B."/>
            <person name="Kovacs G.M."/>
            <person name="Kiss B."/>
            <person name="Cseklye J."/>
            <person name="Drula E."/>
            <person name="Henrissat B."/>
            <person name="Nagy I."/>
            <person name="Chovatia M."/>
            <person name="Adam C."/>
            <person name="LaButti K."/>
            <person name="Lipzen A."/>
            <person name="Riley R."/>
            <person name="Grigoriev I.V."/>
            <person name="Nagy L.G."/>
        </authorList>
    </citation>
    <scope>NUCLEOTIDE SEQUENCE [LARGE SCALE GENOMIC DNA]</scope>
    <source>
        <strain evidence="3 4">NL-1724</strain>
    </source>
</reference>
<feature type="compositionally biased region" description="Polar residues" evidence="2">
    <location>
        <begin position="559"/>
        <end position="571"/>
    </location>
</feature>
<proteinExistence type="predicted"/>
<feature type="compositionally biased region" description="Polar residues" evidence="2">
    <location>
        <begin position="615"/>
        <end position="626"/>
    </location>
</feature>
<name>A0A550CNQ7_9AGAR</name>
<accession>A0A550CNQ7</accession>
<evidence type="ECO:0000256" key="2">
    <source>
        <dbReference type="SAM" id="MobiDB-lite"/>
    </source>
</evidence>
<evidence type="ECO:0000256" key="1">
    <source>
        <dbReference type="SAM" id="Coils"/>
    </source>
</evidence>
<feature type="region of interest" description="Disordered" evidence="2">
    <location>
        <begin position="760"/>
        <end position="799"/>
    </location>
</feature>
<feature type="region of interest" description="Disordered" evidence="2">
    <location>
        <begin position="1"/>
        <end position="20"/>
    </location>
</feature>
<feature type="region of interest" description="Disordered" evidence="2">
    <location>
        <begin position="669"/>
        <end position="706"/>
    </location>
</feature>
<comment type="caution">
    <text evidence="3">The sequence shown here is derived from an EMBL/GenBank/DDBJ whole genome shotgun (WGS) entry which is preliminary data.</text>
</comment>
<feature type="compositionally biased region" description="Acidic residues" evidence="2">
    <location>
        <begin position="140"/>
        <end position="159"/>
    </location>
</feature>
<keyword evidence="4" id="KW-1185">Reference proteome</keyword>
<feature type="region of interest" description="Disordered" evidence="2">
    <location>
        <begin position="219"/>
        <end position="404"/>
    </location>
</feature>
<feature type="compositionally biased region" description="Polar residues" evidence="2">
    <location>
        <begin position="681"/>
        <end position="690"/>
    </location>
</feature>
<sequence>MAHTTTRTLASPRDFNDEHVRQLLDQRAMRADLHRDGRWDSMSEFSDSPSIYSRAVFSPAANDLGGSSPGLQTPRTHRERFDDPSASMLDLDDDPCSSRDSSVNYDDDKTVSEHDSDEPVPRMSYLGPKMRFHSRAPWEMDGETLEEAEEEEEEEEPEEPPSRKALFSGQRHDQPRPSIDSTRSGKVKKSFDSTSSSSTSNQRGALYALAQAGMSSTSLAAPNAMNTGPSALRNMFAISRSPSRGSEDSRSNSPPDASGMPTPRHLNTSYERAAPRSQTNRQMRPDTLISNDSASTLDSYSEDRHPYAHPYAHPDVVPKPKTPPRHPSPPHGPQPQSTSAPRPSIAVVTDNHAMSVERSRAMTSSPAPSRSPAMGRARSSTFQGKEISSPIPLQRDVPPLPNQSFDAKLLPVASLPSASSDGFGWPESSPAPAFRLISLEEAQTNQRTRSNTVHGSAGGTPTDGPSPASIPFPQSEEPHVLDQFQLRNRARSTSTGSRARQALHTMVTPTKGDLPDPPNVPAAKQLKHKRSGFMRIFNGGKEKDEKPPPVPTLAEGYASFNSQQSSTQPKQRTPKIARVPVPQLSPTLSDGDRLSSNTLTVSGRGPTKRSPPPLSINTQRSPSVTQEHVRFVPPALRYDAPLSAPPNVNEFPSPLKLRPMSTLFSSLGEHISHDGEEPDSGSLSPNTIVSPITPVSGRDPVPSVMGDDQSAVIRALQEQIIGAKKAWQRHVWELEGQVRDLKAEVEELRVAEAEAPYCQACGRGKPKEDTSHTKTSVVNRPRARTGIAASRFGGTSDYD</sequence>
<dbReference type="EMBL" id="VDMD01000004">
    <property type="protein sequence ID" value="TRM66425.1"/>
    <property type="molecule type" value="Genomic_DNA"/>
</dbReference>
<feature type="compositionally biased region" description="Basic and acidic residues" evidence="2">
    <location>
        <begin position="106"/>
        <end position="120"/>
    </location>
</feature>
<feature type="compositionally biased region" description="Polar residues" evidence="2">
    <location>
        <begin position="441"/>
        <end position="454"/>
    </location>
</feature>
<protein>
    <submittedName>
        <fullName evidence="3">Uncharacterized protein</fullName>
    </submittedName>
</protein>
<feature type="compositionally biased region" description="Polar residues" evidence="2">
    <location>
        <begin position="265"/>
        <end position="299"/>
    </location>
</feature>
<evidence type="ECO:0000313" key="4">
    <source>
        <dbReference type="Proteomes" id="UP000320762"/>
    </source>
</evidence>